<protein>
    <submittedName>
        <fullName evidence="1">GIY-YIG nuclease family protein</fullName>
    </submittedName>
</protein>
<keyword evidence="2" id="KW-1185">Reference proteome</keyword>
<organism evidence="1 2">
    <name type="scientific">Amazonocrinis nigriterrae CENA67</name>
    <dbReference type="NCBI Taxonomy" id="2794033"/>
    <lineage>
        <taxon>Bacteria</taxon>
        <taxon>Bacillati</taxon>
        <taxon>Cyanobacteriota</taxon>
        <taxon>Cyanophyceae</taxon>
        <taxon>Nostocales</taxon>
        <taxon>Nostocaceae</taxon>
        <taxon>Amazonocrinis</taxon>
        <taxon>Amazonocrinis nigriterrae</taxon>
    </lineage>
</organism>
<evidence type="ECO:0000313" key="1">
    <source>
        <dbReference type="EMBL" id="MBH8564436.1"/>
    </source>
</evidence>
<accession>A0A8J7LAR4</accession>
<reference evidence="1 2" key="1">
    <citation type="journal article" date="2021" name="Int. J. Syst. Evol. Microbiol.">
        <title>Amazonocrinis nigriterrae gen. nov., sp. nov., Atlanticothrix silvestris gen. nov., sp. nov. and Dendronalium phyllosphericum gen. nov., sp. nov., nostocacean cyanobacteria from Brazilian environments.</title>
        <authorList>
            <person name="Alvarenga D.O."/>
            <person name="Andreote A.P.D."/>
            <person name="Branco L.H.Z."/>
            <person name="Delbaje E."/>
            <person name="Cruz R.B."/>
            <person name="Varani A.M."/>
            <person name="Fiore M.F."/>
        </authorList>
    </citation>
    <scope>NUCLEOTIDE SEQUENCE [LARGE SCALE GENOMIC DNA]</scope>
    <source>
        <strain evidence="1 2">CENA67</strain>
    </source>
</reference>
<dbReference type="AlphaFoldDB" id="A0A8J7LAR4"/>
<comment type="caution">
    <text evidence="1">The sequence shown here is derived from an EMBL/GenBank/DDBJ whole genome shotgun (WGS) entry which is preliminary data.</text>
</comment>
<dbReference type="Proteomes" id="UP000632766">
    <property type="component" value="Unassembled WGS sequence"/>
</dbReference>
<gene>
    <name evidence="1" type="ORF">I8748_19995</name>
</gene>
<proteinExistence type="predicted"/>
<dbReference type="EMBL" id="JAECZC010000043">
    <property type="protein sequence ID" value="MBH8564436.1"/>
    <property type="molecule type" value="Genomic_DNA"/>
</dbReference>
<evidence type="ECO:0000313" key="2">
    <source>
        <dbReference type="Proteomes" id="UP000632766"/>
    </source>
</evidence>
<sequence length="192" mass="22356">MLFIRLLEPNQLNLFPDVKATPPARTEGLVMSEAALLRWKSQIFDYQQRVRETKPVQQVTLFDLAPKHCDPDRIDPLFLRLVPMSFYRMPADSPGDACLYFVVDSAAGLLLYVGETCKSNQRWKGIHGCKDYIASYQDLHYRYGLQTAVNAAFWWDAPTDRRARQELELSLILKWRSPFNKENWQLWGQPFG</sequence>
<name>A0A8J7LAR4_9NOST</name>